<gene>
    <name evidence="2" type="primary">Ttc19</name>
</gene>
<reference evidence="1" key="8">
    <citation type="journal article" date="2005" name="Science">
        <title>Antisense Transcription in the Mammalian Transcriptome.</title>
        <authorList>
            <consortium name="RIKEN Genome Exploration Research Group and Genome Science Group (Genome Network Project Core Group) and the FANTOM Consortium"/>
        </authorList>
    </citation>
    <scope>NUCLEOTIDE SEQUENCE</scope>
    <source>
        <strain evidence="1">C57BL/6J</strain>
        <tissue evidence="1">Small intestine</tissue>
    </source>
</reference>
<proteinExistence type="evidence at transcript level"/>
<reference evidence="1" key="5">
    <citation type="journal article" date="2001" name="Nature">
        <title>Functional annotation of a full-length mouse cDNA collection.</title>
        <authorList>
            <consortium name="The RIKEN Genome Exploration Research Group Phase II Team and the FANTOM Consortium"/>
        </authorList>
    </citation>
    <scope>NUCLEOTIDE SEQUENCE</scope>
    <source>
        <strain evidence="1">C57BL/6J</strain>
        <tissue evidence="1">Small intestine</tissue>
    </source>
</reference>
<dbReference type="CTD" id="54902"/>
<dbReference type="RefSeq" id="NP_083980.2">
    <property type="nucleotide sequence ID" value="NM_029704.2"/>
</dbReference>
<name>Q9D857_MOUSE</name>
<reference evidence="1" key="3">
    <citation type="journal article" date="2000" name="Genome Res.">
        <title>RIKEN integrated sequence analysis (RISA) system--384-format sequencing pipeline with 384 multicapillary sequencer.</title>
        <authorList>
            <person name="Shibata K."/>
            <person name="Itoh M."/>
            <person name="Aizawa K."/>
            <person name="Nagaoka S."/>
            <person name="Sasaki N."/>
            <person name="Carninci P."/>
            <person name="Konno H."/>
            <person name="Akiyama J."/>
            <person name="Nishi K."/>
            <person name="Kitsunai T."/>
            <person name="Tashiro H."/>
            <person name="Itoh M."/>
            <person name="Sumi N."/>
            <person name="Ishii Y."/>
            <person name="Nakamura S."/>
            <person name="Hazama M."/>
            <person name="Nishine T."/>
            <person name="Harada A."/>
            <person name="Yamamoto R."/>
            <person name="Matsumoto H."/>
            <person name="Sakaguchi S."/>
            <person name="Ikegami T."/>
            <person name="Kashiwagi K."/>
            <person name="Fujiwake S."/>
            <person name="Inoue K."/>
            <person name="Togawa Y."/>
            <person name="Izawa M."/>
            <person name="Ohara E."/>
            <person name="Watahiki M."/>
            <person name="Yoneda Y."/>
            <person name="Ishikawa T."/>
            <person name="Ozawa K."/>
            <person name="Tanaka T."/>
            <person name="Matsuura S."/>
            <person name="Kawai J."/>
            <person name="Okazaki Y."/>
            <person name="Muramatsu M."/>
            <person name="Inoue Y."/>
            <person name="Kira A."/>
            <person name="Hayashizaki Y."/>
        </authorList>
    </citation>
    <scope>NUCLEOTIDE SEQUENCE</scope>
    <source>
        <strain evidence="1">C57BL/6J</strain>
        <tissue evidence="1">Small intestine</tissue>
    </source>
</reference>
<dbReference type="AlphaFoldDB" id="Q9D857"/>
<dbReference type="PeptideAtlas" id="Q9D857"/>
<dbReference type="OrthoDB" id="5986190at2759"/>
<reference evidence="1" key="1">
    <citation type="journal article" date="1999" name="Methods Enzymol.">
        <title>High-efficiency full-length cDNA cloning.</title>
        <authorList>
            <person name="Carninci P."/>
            <person name="Hayashizaki Y."/>
        </authorList>
    </citation>
    <scope>NUCLEOTIDE SEQUENCE</scope>
    <source>
        <strain evidence="1">C57BL/6J</strain>
        <tissue evidence="1">Small intestine</tissue>
    </source>
</reference>
<dbReference type="UCSC" id="uc007jiq.2">
    <property type="organism name" value="mouse"/>
</dbReference>
<dbReference type="AGR" id="MGI:1920045"/>
<dbReference type="BioGRID-ORCS" id="72795">
    <property type="hits" value="2 hits in 78 CRISPR screens"/>
</dbReference>
<dbReference type="KEGG" id="mmu:72795"/>
<dbReference type="MGI" id="MGI:1920045">
    <property type="gene designation" value="Ttc19"/>
</dbReference>
<dbReference type="EMBL" id="AK008442">
    <property type="protein sequence ID" value="BAB25671.1"/>
    <property type="molecule type" value="mRNA"/>
</dbReference>
<evidence type="ECO:0000313" key="1">
    <source>
        <dbReference type="EMBL" id="BAB25671.1"/>
    </source>
</evidence>
<accession>Q9D857</accession>
<protein>
    <submittedName>
        <fullName evidence="1">Uncharacterized protein</fullName>
    </submittedName>
</protein>
<reference evidence="1" key="6">
    <citation type="journal article" date="2002" name="Nature">
        <title>Analysis of the mouse transcriptome based on functional annotation of 60,770 full-length cDNAs.</title>
        <authorList>
            <consortium name="The FANTOM Consortium and the RIKEN Genome Exploration Research Group Phase I and II Team"/>
        </authorList>
    </citation>
    <scope>NUCLEOTIDE SEQUENCE</scope>
    <source>
        <strain evidence="1">C57BL/6J</strain>
        <tissue evidence="1">Small intestine</tissue>
    </source>
</reference>
<reference evidence="1" key="2">
    <citation type="journal article" date="2000" name="Genome Res.">
        <title>Normalization and subtraction of cap-trapper-selected cDNAs to prepare full-length cDNA libraries for rapid discovery of new genes.</title>
        <authorList>
            <person name="Carninci P."/>
            <person name="Shibata Y."/>
            <person name="Hayatsu N."/>
            <person name="Sugahara Y."/>
            <person name="Shibata K."/>
            <person name="Itoh M."/>
            <person name="Konno H."/>
            <person name="Okazaki Y."/>
            <person name="Muramatsu M."/>
            <person name="Hayashizaki Y."/>
        </authorList>
    </citation>
    <scope>NUCLEOTIDE SEQUENCE</scope>
    <source>
        <strain evidence="1">C57BL/6J</strain>
        <tissue evidence="1">Small intestine</tissue>
    </source>
</reference>
<evidence type="ECO:0000313" key="2">
    <source>
        <dbReference type="MGI" id="MGI:1920045"/>
    </source>
</evidence>
<reference evidence="1" key="4">
    <citation type="submission" date="2000-07" db="EMBL/GenBank/DDBJ databases">
        <authorList>
            <person name="Adachi J."/>
            <person name="Aizawa K."/>
            <person name="Akahira S."/>
            <person name="Akimura T."/>
            <person name="Arai A."/>
            <person name="Aono H."/>
            <person name="Arakawa T."/>
            <person name="Bono H."/>
            <person name="Carninci P."/>
            <person name="Fukuda S."/>
            <person name="Fukunishi Y."/>
            <person name="Furuno M."/>
            <person name="Hanagaki T."/>
            <person name="Hara A."/>
            <person name="Hayatsu N."/>
            <person name="Hiramoto K."/>
            <person name="Hiraoka T."/>
            <person name="Hori F."/>
            <person name="Imotani K."/>
            <person name="Ishii Y."/>
            <person name="Itoh M."/>
            <person name="Izawa M."/>
            <person name="Kasukawa T."/>
            <person name="Kato H."/>
            <person name="Kawai J."/>
            <person name="Kojima Y."/>
            <person name="Konno H."/>
            <person name="Kouda M."/>
            <person name="Koya S."/>
            <person name="Kurihara C."/>
            <person name="Matsuyama T."/>
            <person name="Miyazaki A."/>
            <person name="Nishi K."/>
            <person name="Nomura K."/>
            <person name="Numazaki R."/>
            <person name="Ohno M."/>
            <person name="Okazaki Y."/>
            <person name="Okido T."/>
            <person name="Owa C."/>
            <person name="Saito H."/>
            <person name="Saito R."/>
            <person name="Sakai C."/>
            <person name="Sakai K."/>
            <person name="Sano H."/>
            <person name="Sasaki D."/>
            <person name="Shibata K."/>
            <person name="Shibata Y."/>
            <person name="Shinagawa A."/>
            <person name="Shiraki T."/>
            <person name="Sogabe Y."/>
            <person name="Suzuki H."/>
            <person name="Tagami M."/>
            <person name="Tagawa A."/>
            <person name="Takahashi F."/>
            <person name="Tanaka T."/>
            <person name="Tejima Y."/>
            <person name="Toya T."/>
            <person name="Yamamura T."/>
            <person name="Yasunishi A."/>
            <person name="Yoshida K."/>
            <person name="Yoshino M."/>
            <person name="Muramatsu M."/>
            <person name="Hayashizaki Y."/>
        </authorList>
    </citation>
    <scope>NUCLEOTIDE SEQUENCE</scope>
    <source>
        <strain evidence="1">C57BL/6J</strain>
        <tissue evidence="1">Small intestine</tissue>
    </source>
</reference>
<dbReference type="RefSeq" id="NP_082636.3">
    <property type="nucleotide sequence ID" value="NM_028360.2"/>
</dbReference>
<dbReference type="GeneID" id="72795"/>
<reference evidence="1" key="7">
    <citation type="journal article" date="2005" name="Science">
        <title>The Transcriptional Landscape of the Mammalian Genome.</title>
        <authorList>
            <consortium name="The FANTOM Consortium"/>
            <consortium name="Riken Genome Exploration Research Group and Genome Science Group (Genome Network Project Core Group)"/>
        </authorList>
    </citation>
    <scope>NUCLEOTIDE SEQUENCE</scope>
    <source>
        <strain evidence="1">C57BL/6J</strain>
        <tissue evidence="1">Small intestine</tissue>
    </source>
</reference>
<organism evidence="1">
    <name type="scientific">Mus musculus</name>
    <name type="common">Mouse</name>
    <dbReference type="NCBI Taxonomy" id="10090"/>
    <lineage>
        <taxon>Eukaryota</taxon>
        <taxon>Metazoa</taxon>
        <taxon>Chordata</taxon>
        <taxon>Craniata</taxon>
        <taxon>Vertebrata</taxon>
        <taxon>Euteleostomi</taxon>
        <taxon>Mammalia</taxon>
        <taxon>Eutheria</taxon>
        <taxon>Euarchontoglires</taxon>
        <taxon>Glires</taxon>
        <taxon>Rodentia</taxon>
        <taxon>Myomorpha</taxon>
        <taxon>Muroidea</taxon>
        <taxon>Muridae</taxon>
        <taxon>Murinae</taxon>
        <taxon>Mus</taxon>
        <taxon>Mus</taxon>
    </lineage>
</organism>
<sequence length="161" mass="17724">MFRLLRWRLGRTLLRAAGRRCGGCTARLLQERTGDAGTGAERLRTRGAPARGHGVLPLLAAVAWFSRPAATAEQPGEDASDEAEAEIIQLLKQAKVRGSTGRARSLLRFPEAWMDWPWVEGWDPSRLVQSESCSRIAAVVSAGGDPHISFIYLFILSKRID</sequence>